<reference evidence="2" key="1">
    <citation type="submission" date="2022-11" db="UniProtKB">
        <authorList>
            <consortium name="WormBaseParasite"/>
        </authorList>
    </citation>
    <scope>IDENTIFICATION</scope>
</reference>
<sequence length="1376" mass="158078">MNKDVVRFIAIQCRNITEDGAHDVIVEGRVYSLFLKSISLKHLITSSIACGASSRDILLKLCENFEIPCFEVDAKNVWKNHWQSFDVLPHFLPIICVVLTDDKSCRFIYRRNSQRIYLLKKLNLFFQRGFNINSPSFKLLIYQLVQIFKECHSKMIYPLFSMENIYCDDNHWLHIALDDLLKPRCLEAFHFDDLQKSFLALNDDYSRLTDVTNAWCKRKISNYEYLIKLNEFAGRKRLDVTKHPIFPWICDFTSVDNGFRPLNRTKYRLTKGDIQLCAQFAKQKPSHHVPEPLSDICYYVYRARIESKETLSKHVRSQWVPEEYPVSMVRLYEWTPDECIPEFFEDPNIFKSIHEDMNDIQLPEFANTPEKFISWHKFMLESEEVSLNLHHWIDLVFGHLLTGKAAIEALNVHLSYVNTTNSDRFIGPVQLFNEPHPRRISLEKNNFTLNPLDPSFLESSFEAMGFPEDIGLTEIFNRILYKNQTNLPFVETSMKSICVTILELTLPEYCRDLTETATFEDRLNRAKNLIVTKHGLLPGFLKSPLKKFLLDESLPVLALNFCEDNVFNLPEINKTVHQKLCEYFKYDQLMSMANNFDDQHFKNKVVTLWQCCELQSYKELWLNLFNSLLNDKNTAVFSCYTIFPRLAKFCVRQDLMDVVKSILQIFDVSTPHLIKIFDTQLFLIFAMTYGTEIFLELFVPKLLEILLIVEDNLYTAVKDIVLWVARRYGAIMTACYVSSKLLYLLPLCYNNLDLRAPVASSHSLSFQVFGDQQCKNILTCLTEIAIMFGSAFITAQYLPFCADVFEQAKGRSQILLSWESAMISSVVLLKTIAECLNDKQLMDLLDDFIVRKILFASIKLFTSTSITFTNDDGRKLLAYKTIGTLYFIADRIGANNIEQHMLYAIQKLFSTFSILYELNSKNEIQSCLPFPKQLEELFTPNFASLLIHIISLTCTRQFALNLIQNRDLILKLEDKADLDLEAPEYRLKSRFQSRRIPIEQTTASFSCSFPSGNRLAFFTAGSDSIDSPSSLPEAPNHESPPLWNKVNSDVPTHLYGAWQDHFRAVLTSTTPLINFNQMQICTFSGHSSLIKKTIVLDNENSFISASNDKTIKLWSLKNIVDVGTAQLSYEQHSKPLQDVVMLESEGKIVSSDGIVHIWDPFVNKTLKKLYWQDTGLDLYVNGLSKYGKYNVLMSSHSSMMLLSYDLRSDSWMNRIAVNPPSEPSQGIKTFAVSPDGKCVACALPNGCISLVDLRIGKMLGFAAASDTEIIQVEWLSNTTFSIVSSDLTSKCFEVTPQLSVIGKFSEPLAFVYAASTKEYVTFQAPNKLRFYADNEFRHEVKLRSDFIAGNISSLSYLKFNKMFLMGSSSGMIRLTC</sequence>
<proteinExistence type="predicted"/>
<name>A0AC34QH27_9BILA</name>
<dbReference type="WBParaSite" id="JU765_v2.g16283.t1">
    <property type="protein sequence ID" value="JU765_v2.g16283.t1"/>
    <property type="gene ID" value="JU765_v2.g16283"/>
</dbReference>
<evidence type="ECO:0000313" key="2">
    <source>
        <dbReference type="WBParaSite" id="JU765_v2.g16283.t1"/>
    </source>
</evidence>
<protein>
    <submittedName>
        <fullName evidence="2">BEACH domain-containing protein</fullName>
    </submittedName>
</protein>
<organism evidence="1 2">
    <name type="scientific">Panagrolaimus sp. JU765</name>
    <dbReference type="NCBI Taxonomy" id="591449"/>
    <lineage>
        <taxon>Eukaryota</taxon>
        <taxon>Metazoa</taxon>
        <taxon>Ecdysozoa</taxon>
        <taxon>Nematoda</taxon>
        <taxon>Chromadorea</taxon>
        <taxon>Rhabditida</taxon>
        <taxon>Tylenchina</taxon>
        <taxon>Panagrolaimomorpha</taxon>
        <taxon>Panagrolaimoidea</taxon>
        <taxon>Panagrolaimidae</taxon>
        <taxon>Panagrolaimus</taxon>
    </lineage>
</organism>
<dbReference type="Proteomes" id="UP000887576">
    <property type="component" value="Unplaced"/>
</dbReference>
<evidence type="ECO:0000313" key="1">
    <source>
        <dbReference type="Proteomes" id="UP000887576"/>
    </source>
</evidence>
<accession>A0AC34QH27</accession>